<evidence type="ECO:0000256" key="2">
    <source>
        <dbReference type="ARBA" id="ARBA00012513"/>
    </source>
</evidence>
<sequence length="949" mass="107403">MWHQKPGEGCVLDDYPCEEFHALATAQLPCSLLLQQRVALLKLLSTNWDTGHQYSQYLTAEVIDSDGRPIKKHKSSFYHSLCRLEWVPAYRPLEGEQQERKYLCPNSTYLTSPEVTRLLGSHVYYVDMDPSEFSRALGMRQSISVEALIKYLKEWCVKPEAHNQGQRSPEDELEGASFTSTVQHIHNVYTYLHKNCPQSSLKELFQHTPAVFIEYNRRTDDWCSGRFYHLKEVCWSDTTNMFKRYKQLTHGPDSSVQMPKVLAPFYYPLEGMKDFFIRLLNVDPSPNMKQYVGLLELICSSSPIPTAEVLQDVSVLYARLAQKCQIRASGDPENTSQLHLNSGYCSTLKGMVSDLRVFPTKDNSWVGLSRKPMIADNKELEKIFKLHKQICLLNLPPAEKKTGNHSHTVPGQRICVSTFNACDRSLFMEICGIRPLSQYVKTEPQTESLRPCPPMQAMVRSVIPYIQRFLYHHDELADLYSDLVDNNIGEKIKRLSFGQVGKLYIRYQLDVADSDEAVVEMEDVICLLKDEKEFYIQKDHLSAKLDICRELGKGTYGKVDLVIHKIRGTKMALKFLKKKTTKLKSFLREYSISLYLSPCPFIINMFGIAFETDDYYVFAQEYALAGDLFDIIPPQVGLPEAVAKRCVHQVAIALDYLHCKKLVHRDIKPENILIFDRECRKVKLSDFGMTRRAGSPVKRVSGTIPYTAPELCDVSRHEGFCVDYSTDVWAFGVLLFCMLTGNFPWEKALPSDSFYQEFIRWQRRRTNTVPSQWRRFTEQALRMFRRLLSVEQDRRCSVKEVFGYFSHSWMLDAENNNNNGNSNTAGGGGGERVGGGGGGGGVQVEANGTISSSSSGEEDEELLVERMKQQTLSPLSPLSPHSPMSPVAVERGSGGGAKGGMMEPGGGHHFVPVSTSSSVSSTNSYDRMPRENSSPGGRMLVATPIEICV</sequence>
<protein>
    <recommendedName>
        <fullName evidence="11">Serine/threonine-protein kinase SBK1</fullName>
        <ecNumber evidence="2">2.7.11.1</ecNumber>
    </recommendedName>
    <alternativeName>
        <fullName evidence="12">SH3 domain-binding kinase 1</fullName>
    </alternativeName>
</protein>
<feature type="domain" description="Protein kinase" evidence="14">
    <location>
        <begin position="545"/>
        <end position="810"/>
    </location>
</feature>
<dbReference type="Pfam" id="PF00069">
    <property type="entry name" value="Pkinase"/>
    <property type="match status" value="1"/>
</dbReference>
<evidence type="ECO:0000259" key="14">
    <source>
        <dbReference type="PROSITE" id="PS50011"/>
    </source>
</evidence>
<evidence type="ECO:0000256" key="11">
    <source>
        <dbReference type="ARBA" id="ARBA00071614"/>
    </source>
</evidence>
<dbReference type="Ensembl" id="ENSSMAT00000005170.2">
    <property type="protein sequence ID" value="ENSSMAP00000005095.2"/>
    <property type="gene ID" value="ENSSMAG00000003142.2"/>
</dbReference>
<dbReference type="GO" id="GO:0005737">
    <property type="term" value="C:cytoplasm"/>
    <property type="evidence" value="ECO:0007669"/>
    <property type="project" value="UniProtKB-SubCell"/>
</dbReference>
<reference evidence="15" key="1">
    <citation type="submission" date="2023-05" db="EMBL/GenBank/DDBJ databases">
        <title>High-quality long-read genome of Scophthalmus maximus.</title>
        <authorList>
            <person name="Lien S."/>
            <person name="Martinez P."/>
        </authorList>
    </citation>
    <scope>NUCLEOTIDE SEQUENCE [LARGE SCALE GENOMIC DNA]</scope>
</reference>
<evidence type="ECO:0000313" key="16">
    <source>
        <dbReference type="Proteomes" id="UP000694558"/>
    </source>
</evidence>
<dbReference type="CDD" id="cd13987">
    <property type="entry name" value="STKc_SBK1"/>
    <property type="match status" value="1"/>
</dbReference>
<evidence type="ECO:0000256" key="3">
    <source>
        <dbReference type="ARBA" id="ARBA00022490"/>
    </source>
</evidence>
<comment type="catalytic activity">
    <reaction evidence="10">
        <text>L-seryl-[protein] + ATP = O-phospho-L-seryl-[protein] + ADP + H(+)</text>
        <dbReference type="Rhea" id="RHEA:17989"/>
        <dbReference type="Rhea" id="RHEA-COMP:9863"/>
        <dbReference type="Rhea" id="RHEA-COMP:11604"/>
        <dbReference type="ChEBI" id="CHEBI:15378"/>
        <dbReference type="ChEBI" id="CHEBI:29999"/>
        <dbReference type="ChEBI" id="CHEBI:30616"/>
        <dbReference type="ChEBI" id="CHEBI:83421"/>
        <dbReference type="ChEBI" id="CHEBI:456216"/>
        <dbReference type="EC" id="2.7.11.1"/>
    </reaction>
</comment>
<dbReference type="InterPro" id="IPR008271">
    <property type="entry name" value="Ser/Thr_kinase_AS"/>
</dbReference>
<dbReference type="PANTHER" id="PTHR24359">
    <property type="entry name" value="SERINE/THREONINE-PROTEIN KINASE SBK1"/>
    <property type="match status" value="1"/>
</dbReference>
<dbReference type="SMART" id="SM00220">
    <property type="entry name" value="S_TKc"/>
    <property type="match status" value="1"/>
</dbReference>
<keyword evidence="7" id="KW-0418">Kinase</keyword>
<evidence type="ECO:0000256" key="1">
    <source>
        <dbReference type="ARBA" id="ARBA00004496"/>
    </source>
</evidence>
<dbReference type="GeneTree" id="ENSGT00940000165096"/>
<evidence type="ECO:0000256" key="5">
    <source>
        <dbReference type="ARBA" id="ARBA00022679"/>
    </source>
</evidence>
<feature type="compositionally biased region" description="Low complexity" evidence="13">
    <location>
        <begin position="913"/>
        <end position="924"/>
    </location>
</feature>
<evidence type="ECO:0000256" key="6">
    <source>
        <dbReference type="ARBA" id="ARBA00022741"/>
    </source>
</evidence>
<evidence type="ECO:0000256" key="8">
    <source>
        <dbReference type="ARBA" id="ARBA00022840"/>
    </source>
</evidence>
<accession>A0A8D2ZNL9</accession>
<dbReference type="Gene3D" id="1.10.510.10">
    <property type="entry name" value="Transferase(Phosphotransferase) domain 1"/>
    <property type="match status" value="1"/>
</dbReference>
<evidence type="ECO:0000256" key="9">
    <source>
        <dbReference type="ARBA" id="ARBA00047899"/>
    </source>
</evidence>
<keyword evidence="4" id="KW-0723">Serine/threonine-protein kinase</keyword>
<proteinExistence type="predicted"/>
<dbReference type="GO" id="GO:0004674">
    <property type="term" value="F:protein serine/threonine kinase activity"/>
    <property type="evidence" value="ECO:0007669"/>
    <property type="project" value="UniProtKB-KW"/>
</dbReference>
<dbReference type="PANTHER" id="PTHR24359:SF19">
    <property type="entry name" value="SERINE_THREONINE-PROTEIN KINASE SBK1"/>
    <property type="match status" value="1"/>
</dbReference>
<name>A0A8D2ZNL9_SCOMX</name>
<keyword evidence="3" id="KW-0963">Cytoplasm</keyword>
<evidence type="ECO:0000256" key="13">
    <source>
        <dbReference type="SAM" id="MobiDB-lite"/>
    </source>
</evidence>
<dbReference type="Proteomes" id="UP000694558">
    <property type="component" value="Chromosome 18"/>
</dbReference>
<keyword evidence="5" id="KW-0808">Transferase</keyword>
<dbReference type="PROSITE" id="PS50011">
    <property type="entry name" value="PROTEIN_KINASE_DOM"/>
    <property type="match status" value="1"/>
</dbReference>
<evidence type="ECO:0000256" key="12">
    <source>
        <dbReference type="ARBA" id="ARBA00081824"/>
    </source>
</evidence>
<keyword evidence="8" id="KW-0067">ATP-binding</keyword>
<evidence type="ECO:0000256" key="4">
    <source>
        <dbReference type="ARBA" id="ARBA00022527"/>
    </source>
</evidence>
<dbReference type="AlphaFoldDB" id="A0A8D2ZNL9"/>
<dbReference type="EC" id="2.7.11.1" evidence="2"/>
<feature type="compositionally biased region" description="Low complexity" evidence="13">
    <location>
        <begin position="872"/>
        <end position="886"/>
    </location>
</feature>
<dbReference type="FunFam" id="1.10.510.10:FF:000337">
    <property type="entry name" value="Serine/threonine-protein kinase SBK1"/>
    <property type="match status" value="1"/>
</dbReference>
<reference evidence="15" key="2">
    <citation type="submission" date="2025-08" db="UniProtKB">
        <authorList>
            <consortium name="Ensembl"/>
        </authorList>
    </citation>
    <scope>IDENTIFICATION</scope>
</reference>
<dbReference type="PROSITE" id="PS00108">
    <property type="entry name" value="PROTEIN_KINASE_ST"/>
    <property type="match status" value="1"/>
</dbReference>
<comment type="subcellular location">
    <subcellularLocation>
        <location evidence="1">Cytoplasm</location>
    </subcellularLocation>
</comment>
<dbReference type="InterPro" id="IPR000719">
    <property type="entry name" value="Prot_kinase_dom"/>
</dbReference>
<dbReference type="SUPFAM" id="SSF56112">
    <property type="entry name" value="Protein kinase-like (PK-like)"/>
    <property type="match status" value="1"/>
</dbReference>
<organism evidence="15 16">
    <name type="scientific">Scophthalmus maximus</name>
    <name type="common">Turbot</name>
    <name type="synonym">Psetta maxima</name>
    <dbReference type="NCBI Taxonomy" id="52904"/>
    <lineage>
        <taxon>Eukaryota</taxon>
        <taxon>Metazoa</taxon>
        <taxon>Chordata</taxon>
        <taxon>Craniata</taxon>
        <taxon>Vertebrata</taxon>
        <taxon>Euteleostomi</taxon>
        <taxon>Actinopterygii</taxon>
        <taxon>Neopterygii</taxon>
        <taxon>Teleostei</taxon>
        <taxon>Neoteleostei</taxon>
        <taxon>Acanthomorphata</taxon>
        <taxon>Carangaria</taxon>
        <taxon>Pleuronectiformes</taxon>
        <taxon>Pleuronectoidei</taxon>
        <taxon>Scophthalmidae</taxon>
        <taxon>Scophthalmus</taxon>
    </lineage>
</organism>
<dbReference type="InterPro" id="IPR011009">
    <property type="entry name" value="Kinase-like_dom_sf"/>
</dbReference>
<comment type="catalytic activity">
    <reaction evidence="9">
        <text>L-threonyl-[protein] + ATP = O-phospho-L-threonyl-[protein] + ADP + H(+)</text>
        <dbReference type="Rhea" id="RHEA:46608"/>
        <dbReference type="Rhea" id="RHEA-COMP:11060"/>
        <dbReference type="Rhea" id="RHEA-COMP:11605"/>
        <dbReference type="ChEBI" id="CHEBI:15378"/>
        <dbReference type="ChEBI" id="CHEBI:30013"/>
        <dbReference type="ChEBI" id="CHEBI:30616"/>
        <dbReference type="ChEBI" id="CHEBI:61977"/>
        <dbReference type="ChEBI" id="CHEBI:456216"/>
        <dbReference type="EC" id="2.7.11.1"/>
    </reaction>
</comment>
<evidence type="ECO:0000313" key="15">
    <source>
        <dbReference type="Ensembl" id="ENSSMAP00000005095.2"/>
    </source>
</evidence>
<evidence type="ECO:0000256" key="7">
    <source>
        <dbReference type="ARBA" id="ARBA00022777"/>
    </source>
</evidence>
<feature type="region of interest" description="Disordered" evidence="13">
    <location>
        <begin position="820"/>
        <end position="943"/>
    </location>
</feature>
<gene>
    <name evidence="15" type="primary">bsk146</name>
</gene>
<feature type="compositionally biased region" description="Gly residues" evidence="13">
    <location>
        <begin position="825"/>
        <end position="842"/>
    </location>
</feature>
<evidence type="ECO:0000256" key="10">
    <source>
        <dbReference type="ARBA" id="ARBA00048679"/>
    </source>
</evidence>
<keyword evidence="6" id="KW-0547">Nucleotide-binding</keyword>
<dbReference type="GO" id="GO:0005524">
    <property type="term" value="F:ATP binding"/>
    <property type="evidence" value="ECO:0007669"/>
    <property type="project" value="UniProtKB-KW"/>
</dbReference>
<feature type="compositionally biased region" description="Gly residues" evidence="13">
    <location>
        <begin position="892"/>
        <end position="908"/>
    </location>
</feature>